<proteinExistence type="predicted"/>
<keyword evidence="3" id="KW-1185">Reference proteome</keyword>
<evidence type="ECO:0000256" key="1">
    <source>
        <dbReference type="SAM" id="MobiDB-lite"/>
    </source>
</evidence>
<reference evidence="2 3" key="2">
    <citation type="submission" date="2020-03" db="EMBL/GenBank/DDBJ databases">
        <authorList>
            <person name="Ichikawa N."/>
            <person name="Kimura A."/>
            <person name="Kitahashi Y."/>
            <person name="Uohara A."/>
        </authorList>
    </citation>
    <scope>NUCLEOTIDE SEQUENCE [LARGE SCALE GENOMIC DNA]</scope>
    <source>
        <strain evidence="2 3">NBRC 108638</strain>
    </source>
</reference>
<sequence>MVRPTAIGSRGASAIAAWIRATESGSSHTSGFSSSTCEVRAAATARLQPAAKPGFDESGRYAYRPSSRQPAMTFSQPSSGQLSAKMNRTGSPSALRTQVGSVSPRICIDR</sequence>
<gene>
    <name evidence="2" type="ORF">Prum_059150</name>
</gene>
<dbReference type="AlphaFoldDB" id="A0A6V8L4S4"/>
<evidence type="ECO:0000313" key="2">
    <source>
        <dbReference type="EMBL" id="GFJ92273.1"/>
    </source>
</evidence>
<accession>A0A6V8L4S4</accession>
<organism evidence="2 3">
    <name type="scientific">Phytohabitans rumicis</name>
    <dbReference type="NCBI Taxonomy" id="1076125"/>
    <lineage>
        <taxon>Bacteria</taxon>
        <taxon>Bacillati</taxon>
        <taxon>Actinomycetota</taxon>
        <taxon>Actinomycetes</taxon>
        <taxon>Micromonosporales</taxon>
        <taxon>Micromonosporaceae</taxon>
    </lineage>
</organism>
<comment type="caution">
    <text evidence="2">The sequence shown here is derived from an EMBL/GenBank/DDBJ whole genome shotgun (WGS) entry which is preliminary data.</text>
</comment>
<protein>
    <submittedName>
        <fullName evidence="2">Uncharacterized protein</fullName>
    </submittedName>
</protein>
<name>A0A6V8L4S4_9ACTN</name>
<dbReference type="EMBL" id="BLPG01000001">
    <property type="protein sequence ID" value="GFJ92273.1"/>
    <property type="molecule type" value="Genomic_DNA"/>
</dbReference>
<feature type="region of interest" description="Disordered" evidence="1">
    <location>
        <begin position="49"/>
        <end position="110"/>
    </location>
</feature>
<evidence type="ECO:0000313" key="3">
    <source>
        <dbReference type="Proteomes" id="UP000482960"/>
    </source>
</evidence>
<dbReference type="Proteomes" id="UP000482960">
    <property type="component" value="Unassembled WGS sequence"/>
</dbReference>
<feature type="compositionally biased region" description="Polar residues" evidence="1">
    <location>
        <begin position="66"/>
        <end position="101"/>
    </location>
</feature>
<reference evidence="2 3" key="1">
    <citation type="submission" date="2020-03" db="EMBL/GenBank/DDBJ databases">
        <title>Whole genome shotgun sequence of Phytohabitans rumicis NBRC 108638.</title>
        <authorList>
            <person name="Komaki H."/>
            <person name="Tamura T."/>
        </authorList>
    </citation>
    <scope>NUCLEOTIDE SEQUENCE [LARGE SCALE GENOMIC DNA]</scope>
    <source>
        <strain evidence="2 3">NBRC 108638</strain>
    </source>
</reference>